<feature type="compositionally biased region" description="Acidic residues" evidence="1">
    <location>
        <begin position="279"/>
        <end position="304"/>
    </location>
</feature>
<reference evidence="2" key="1">
    <citation type="submission" date="2020-05" db="EMBL/GenBank/DDBJ databases">
        <title>Mycena genomes resolve the evolution of fungal bioluminescence.</title>
        <authorList>
            <person name="Tsai I.J."/>
        </authorList>
    </citation>
    <scope>NUCLEOTIDE SEQUENCE</scope>
    <source>
        <strain evidence="2">160909Yilan</strain>
    </source>
</reference>
<evidence type="ECO:0000313" key="2">
    <source>
        <dbReference type="EMBL" id="KAF7338715.1"/>
    </source>
</evidence>
<dbReference type="OrthoDB" id="3366352at2759"/>
<gene>
    <name evidence="2" type="ORF">MSAN_02193700</name>
</gene>
<keyword evidence="3" id="KW-1185">Reference proteome</keyword>
<evidence type="ECO:0000256" key="1">
    <source>
        <dbReference type="SAM" id="MobiDB-lite"/>
    </source>
</evidence>
<sequence>MSADNNFDLDTDLKSHTLEDDQDLSLPKMPRCRSGASMSSSPPLKPSDPISTASLLAPRAFPPPSLTGVPIEYITDQLHNLAPQYWDKPDTADCTLVIPVPYPRGKAGSTFQDMPAFSMSNDSTLGRRVTEPALNSVPRISLKLHRDYLSAHSTLLRGLFSGASSLDLISSAALSEAPSRPSPSGEFTVPANRLPRLMPCSPDHPILFLPIPDPSSIHLVVHWMYFGSTSYIEASLNDGSIDWEGIARNVEYLGLPPELKMFLGQWYYTWLHVEREGLSDSDAEEEEDDDDDAETVYYSDDEDQSNAATDPSAAPTTVDLSAAMAADDNASDDDGAKRGRTRTTRPLSTCSAHSV</sequence>
<dbReference type="AlphaFoldDB" id="A0A8H6XCB6"/>
<feature type="region of interest" description="Disordered" evidence="1">
    <location>
        <begin position="1"/>
        <end position="51"/>
    </location>
</feature>
<dbReference type="EMBL" id="JACAZH010000032">
    <property type="protein sequence ID" value="KAF7338715.1"/>
    <property type="molecule type" value="Genomic_DNA"/>
</dbReference>
<feature type="compositionally biased region" description="Polar residues" evidence="1">
    <location>
        <begin position="344"/>
        <end position="355"/>
    </location>
</feature>
<comment type="caution">
    <text evidence="2">The sequence shown here is derived from an EMBL/GenBank/DDBJ whole genome shotgun (WGS) entry which is preliminary data.</text>
</comment>
<protein>
    <recommendedName>
        <fullName evidence="4">BTB domain-containing protein</fullName>
    </recommendedName>
</protein>
<proteinExistence type="predicted"/>
<accession>A0A8H6XCB6</accession>
<evidence type="ECO:0008006" key="4">
    <source>
        <dbReference type="Google" id="ProtNLM"/>
    </source>
</evidence>
<name>A0A8H6XCB6_9AGAR</name>
<feature type="compositionally biased region" description="Low complexity" evidence="1">
    <location>
        <begin position="319"/>
        <end position="328"/>
    </location>
</feature>
<feature type="region of interest" description="Disordered" evidence="1">
    <location>
        <begin position="278"/>
        <end position="355"/>
    </location>
</feature>
<dbReference type="Proteomes" id="UP000623467">
    <property type="component" value="Unassembled WGS sequence"/>
</dbReference>
<evidence type="ECO:0000313" key="3">
    <source>
        <dbReference type="Proteomes" id="UP000623467"/>
    </source>
</evidence>
<organism evidence="2 3">
    <name type="scientific">Mycena sanguinolenta</name>
    <dbReference type="NCBI Taxonomy" id="230812"/>
    <lineage>
        <taxon>Eukaryota</taxon>
        <taxon>Fungi</taxon>
        <taxon>Dikarya</taxon>
        <taxon>Basidiomycota</taxon>
        <taxon>Agaricomycotina</taxon>
        <taxon>Agaricomycetes</taxon>
        <taxon>Agaricomycetidae</taxon>
        <taxon>Agaricales</taxon>
        <taxon>Marasmiineae</taxon>
        <taxon>Mycenaceae</taxon>
        <taxon>Mycena</taxon>
    </lineage>
</organism>